<dbReference type="EC" id="3.2.1.35" evidence="6"/>
<gene>
    <name evidence="7" type="ORF">g.5714</name>
</gene>
<reference evidence="7" key="1">
    <citation type="submission" date="2015-12" db="EMBL/GenBank/DDBJ databases">
        <title>De novo transcriptome assembly of four potential Pierce s Disease insect vectors from Arizona vineyards.</title>
        <authorList>
            <person name="Tassone E.E."/>
        </authorList>
    </citation>
    <scope>NUCLEOTIDE SEQUENCE</scope>
</reference>
<dbReference type="GO" id="GO:0005975">
    <property type="term" value="P:carbohydrate metabolic process"/>
    <property type="evidence" value="ECO:0007669"/>
    <property type="project" value="UniProtKB-UniRule"/>
</dbReference>
<protein>
    <recommendedName>
        <fullName evidence="6">Hyaluronidase</fullName>
        <ecNumber evidence="6">3.2.1.35</ecNumber>
    </recommendedName>
</protein>
<feature type="disulfide bond" evidence="5">
    <location>
        <begin position="226"/>
        <end position="235"/>
    </location>
</feature>
<keyword evidence="6" id="KW-0326">Glycosidase</keyword>
<feature type="disulfide bond" evidence="5">
    <location>
        <begin position="50"/>
        <end position="344"/>
    </location>
</feature>
<evidence type="ECO:0000256" key="6">
    <source>
        <dbReference type="RuleBase" id="RU610713"/>
    </source>
</evidence>
<dbReference type="EMBL" id="GEDC01011857">
    <property type="protein sequence ID" value="JAS25441.1"/>
    <property type="molecule type" value="Transcribed_RNA"/>
</dbReference>
<evidence type="ECO:0000256" key="3">
    <source>
        <dbReference type="PIRNR" id="PIRNR038193"/>
    </source>
</evidence>
<keyword evidence="2 5" id="KW-1015">Disulfide bond</keyword>
<evidence type="ECO:0000256" key="4">
    <source>
        <dbReference type="PIRSR" id="PIRSR038193-1"/>
    </source>
</evidence>
<dbReference type="InterPro" id="IPR013785">
    <property type="entry name" value="Aldolase_TIM"/>
</dbReference>
<comment type="catalytic activity">
    <reaction evidence="6">
        <text>Random hydrolysis of (1-&gt;4)-linkages between N-acetyl-beta-D-glucosamine and D-glucuronate residues in hyaluronate.</text>
        <dbReference type="EC" id="3.2.1.35"/>
    </reaction>
</comment>
<name>A0A1B6DIB0_9HEMI</name>
<dbReference type="InterPro" id="IPR017853">
    <property type="entry name" value="GH"/>
</dbReference>
<evidence type="ECO:0000256" key="2">
    <source>
        <dbReference type="ARBA" id="ARBA00023157"/>
    </source>
</evidence>
<evidence type="ECO:0000256" key="1">
    <source>
        <dbReference type="ARBA" id="ARBA00008871"/>
    </source>
</evidence>
<dbReference type="PANTHER" id="PTHR11769:SF35">
    <property type="entry name" value="HYALURONIDASE"/>
    <property type="match status" value="1"/>
</dbReference>
<dbReference type="PIRSF" id="PIRSF038193">
    <property type="entry name" value="Hyaluronidase"/>
    <property type="match status" value="1"/>
</dbReference>
<dbReference type="AlphaFoldDB" id="A0A1B6DIB0"/>
<feature type="active site" description="Proton donor" evidence="4">
    <location>
        <position position="150"/>
    </location>
</feature>
<organism evidence="7">
    <name type="scientific">Clastoptera arizonana</name>
    <name type="common">Arizona spittle bug</name>
    <dbReference type="NCBI Taxonomy" id="38151"/>
    <lineage>
        <taxon>Eukaryota</taxon>
        <taxon>Metazoa</taxon>
        <taxon>Ecdysozoa</taxon>
        <taxon>Arthropoda</taxon>
        <taxon>Hexapoda</taxon>
        <taxon>Insecta</taxon>
        <taxon>Pterygota</taxon>
        <taxon>Neoptera</taxon>
        <taxon>Paraneoptera</taxon>
        <taxon>Hemiptera</taxon>
        <taxon>Auchenorrhyncha</taxon>
        <taxon>Cercopoidea</taxon>
        <taxon>Clastopteridae</taxon>
        <taxon>Clastoptera</taxon>
    </lineage>
</organism>
<evidence type="ECO:0000256" key="5">
    <source>
        <dbReference type="PIRSR" id="PIRSR038193-3"/>
    </source>
</evidence>
<dbReference type="PANTHER" id="PTHR11769">
    <property type="entry name" value="HYALURONIDASE"/>
    <property type="match status" value="1"/>
</dbReference>
<accession>A0A1B6DIB0</accession>
<dbReference type="GO" id="GO:0030214">
    <property type="term" value="P:hyaluronan catabolic process"/>
    <property type="evidence" value="ECO:0007669"/>
    <property type="project" value="TreeGrafter"/>
</dbReference>
<dbReference type="Gene3D" id="3.20.20.70">
    <property type="entry name" value="Aldolase class I"/>
    <property type="match status" value="1"/>
</dbReference>
<evidence type="ECO:0000313" key="7">
    <source>
        <dbReference type="EMBL" id="JAS25441.1"/>
    </source>
</evidence>
<sequence>MWLVFITCEWLVFAMLSVGHVVKYILPLLCIFQVSCKPFNVYWNIPTITCKNLFNISFANVDLMYGITINQGDEFRGDKVSILYTPGLVPQIRNYTHKNYTDDDYKYLEFINGGVPQNADFVKHLDAFKEHVDKHVPIRQNKGLIIIDVEEWGATWAQNFNNMEIHRIISRKLVRDKNPTMTKQEVEDTAHLIYERAALAFLVRTLQYGQALRPQARWGYYQYPQCFNQPGEHECSEATKNDNNQMIQLWRRSNALFPSLYLSNASTPNDRAIQIRGMIQEAHRVTTTTTESSLVIPYISTRYFYGNNIIYRDLENLIKIAKDEGADGVVIWGAYLDYNTHEKCTSFHDYVSYVLGPTARKFITKT</sequence>
<dbReference type="PRINTS" id="PR00846">
    <property type="entry name" value="GLHYDRLASE56"/>
</dbReference>
<proteinExistence type="inferred from homology"/>
<dbReference type="SUPFAM" id="SSF51445">
    <property type="entry name" value="(Trans)glycosidases"/>
    <property type="match status" value="1"/>
</dbReference>
<dbReference type="InterPro" id="IPR018155">
    <property type="entry name" value="Hyaluronidase"/>
</dbReference>
<dbReference type="GO" id="GO:0004415">
    <property type="term" value="F:hyalurononglucosaminidase activity"/>
    <property type="evidence" value="ECO:0007669"/>
    <property type="project" value="UniProtKB-UniRule"/>
</dbReference>
<keyword evidence="6" id="KW-0378">Hydrolase</keyword>
<dbReference type="Pfam" id="PF01630">
    <property type="entry name" value="Glyco_hydro_56"/>
    <property type="match status" value="1"/>
</dbReference>
<comment type="similarity">
    <text evidence="1 3 6">Belongs to the glycosyl hydrolase 56 family.</text>
</comment>